<dbReference type="InterPro" id="IPR050465">
    <property type="entry name" value="UPF0194_transport"/>
</dbReference>
<organism evidence="6 7">
    <name type="scientific">Ohtaekwangia kribbensis</name>
    <dbReference type="NCBI Taxonomy" id="688913"/>
    <lineage>
        <taxon>Bacteria</taxon>
        <taxon>Pseudomonadati</taxon>
        <taxon>Bacteroidota</taxon>
        <taxon>Cytophagia</taxon>
        <taxon>Cytophagales</taxon>
        <taxon>Fulvivirgaceae</taxon>
        <taxon>Ohtaekwangia</taxon>
    </lineage>
</organism>
<sequence length="443" mass="49591">MKKKLLIGAGASALLLIVFFIVRGNKANEVADVIADVKRGPFKVEIETTGELEAKNSVKILGPSQLRDFRIWNVTIQNIIDEGTVVKKGDWVATLDRSEFQNRFNEKQIELEKANSKFVQTQLDTTLTMRQSRDELINLRYGRDEKQIILDQSKFEPPATIKQNEINLEKAVRALEQAEENNKIKKKQNIEKMREVSAELRKVQNEFTSMTKVMESFNVTAPEDGMVIYEKGWDGKPIKAGSQINMWEPTVATLPDLTKMMSKTYVNEVDVRKVKAGQDVSIGLDAYPDKKLTGKVIRVANVGEQRPNSDAKVFEVAVEINGTDPTLRPSMTTSNRIIASVIDKAMFIPLECLHSQADTVTYVYKKDGINIVKQEVMVGQTNANDVVILGGLAESDRVYLSIPPGTDDDAITLLKEMNGKRKKKEQEEKPEAPAKAIPTASNH</sequence>
<comment type="subcellular location">
    <subcellularLocation>
        <location evidence="1">Cell envelope</location>
    </subcellularLocation>
</comment>
<feature type="coiled-coil region" evidence="3">
    <location>
        <begin position="161"/>
        <end position="206"/>
    </location>
</feature>
<gene>
    <name evidence="6" type="ORF">ACFQ21_03425</name>
</gene>
<dbReference type="Pfam" id="PF25990">
    <property type="entry name" value="Beta-barrel_YknX"/>
    <property type="match status" value="1"/>
</dbReference>
<dbReference type="RefSeq" id="WP_377574875.1">
    <property type="nucleotide sequence ID" value="NZ_JBHTKA010000001.1"/>
</dbReference>
<protein>
    <submittedName>
        <fullName evidence="6">Efflux RND transporter periplasmic adaptor subunit</fullName>
    </submittedName>
</protein>
<dbReference type="Gene3D" id="2.40.30.170">
    <property type="match status" value="1"/>
</dbReference>
<proteinExistence type="predicted"/>
<feature type="domain" description="YknX-like beta-barrel" evidence="5">
    <location>
        <begin position="263"/>
        <end position="333"/>
    </location>
</feature>
<keyword evidence="7" id="KW-1185">Reference proteome</keyword>
<evidence type="ECO:0000256" key="1">
    <source>
        <dbReference type="ARBA" id="ARBA00004196"/>
    </source>
</evidence>
<name>A0ABW3JZY1_9BACT</name>
<evidence type="ECO:0000259" key="5">
    <source>
        <dbReference type="Pfam" id="PF25990"/>
    </source>
</evidence>
<comment type="caution">
    <text evidence="6">The sequence shown here is derived from an EMBL/GenBank/DDBJ whole genome shotgun (WGS) entry which is preliminary data.</text>
</comment>
<evidence type="ECO:0000313" key="6">
    <source>
        <dbReference type="EMBL" id="MFD0998337.1"/>
    </source>
</evidence>
<keyword evidence="2 3" id="KW-0175">Coiled coil</keyword>
<dbReference type="EMBL" id="JBHTKA010000001">
    <property type="protein sequence ID" value="MFD0998337.1"/>
    <property type="molecule type" value="Genomic_DNA"/>
</dbReference>
<dbReference type="PANTHER" id="PTHR32347">
    <property type="entry name" value="EFFLUX SYSTEM COMPONENT YKNX-RELATED"/>
    <property type="match status" value="1"/>
</dbReference>
<evidence type="ECO:0000256" key="4">
    <source>
        <dbReference type="SAM" id="MobiDB-lite"/>
    </source>
</evidence>
<dbReference type="InterPro" id="IPR058636">
    <property type="entry name" value="Beta-barrel_YknX"/>
</dbReference>
<feature type="compositionally biased region" description="Low complexity" evidence="4">
    <location>
        <begin position="433"/>
        <end position="443"/>
    </location>
</feature>
<reference evidence="7" key="1">
    <citation type="journal article" date="2019" name="Int. J. Syst. Evol. Microbiol.">
        <title>The Global Catalogue of Microorganisms (GCM) 10K type strain sequencing project: providing services to taxonomists for standard genome sequencing and annotation.</title>
        <authorList>
            <consortium name="The Broad Institute Genomics Platform"/>
            <consortium name="The Broad Institute Genome Sequencing Center for Infectious Disease"/>
            <person name="Wu L."/>
            <person name="Ma J."/>
        </authorList>
    </citation>
    <scope>NUCLEOTIDE SEQUENCE [LARGE SCALE GENOMIC DNA]</scope>
    <source>
        <strain evidence="7">CCUG 58938</strain>
    </source>
</reference>
<dbReference type="PANTHER" id="PTHR32347:SF23">
    <property type="entry name" value="BLL5650 PROTEIN"/>
    <property type="match status" value="1"/>
</dbReference>
<feature type="region of interest" description="Disordered" evidence="4">
    <location>
        <begin position="417"/>
        <end position="443"/>
    </location>
</feature>
<evidence type="ECO:0000313" key="7">
    <source>
        <dbReference type="Proteomes" id="UP001597112"/>
    </source>
</evidence>
<accession>A0ABW3JZY1</accession>
<evidence type="ECO:0000256" key="2">
    <source>
        <dbReference type="ARBA" id="ARBA00023054"/>
    </source>
</evidence>
<evidence type="ECO:0000256" key="3">
    <source>
        <dbReference type="SAM" id="Coils"/>
    </source>
</evidence>
<dbReference type="Gene3D" id="2.40.420.20">
    <property type="match status" value="1"/>
</dbReference>
<dbReference type="Proteomes" id="UP001597112">
    <property type="component" value="Unassembled WGS sequence"/>
</dbReference>